<dbReference type="PANTHER" id="PTHR44307">
    <property type="entry name" value="PHOSPHOETHANOLAMINE METHYLTRANSFERASE"/>
    <property type="match status" value="1"/>
</dbReference>
<reference evidence="7" key="1">
    <citation type="journal article" date="2018" name="Sci. Rep.">
        <title>Lignite coal burning seam in the remote Altai Mountains harbors a hydrogen-driven thermophilic microbial community.</title>
        <authorList>
            <person name="Kadnikov V.V."/>
            <person name="Mardanov A.V."/>
            <person name="Ivasenko D.A."/>
            <person name="Antsiferov D.V."/>
            <person name="Beletsky A.V."/>
            <person name="Karnachuk O.V."/>
            <person name="Ravin N.V."/>
        </authorList>
    </citation>
    <scope>NUCLEOTIDE SEQUENCE [LARGE SCALE GENOMIC DNA]</scope>
</reference>
<dbReference type="CDD" id="cd02440">
    <property type="entry name" value="AdoMet_MTases"/>
    <property type="match status" value="1"/>
</dbReference>
<evidence type="ECO:0000256" key="3">
    <source>
        <dbReference type="ARBA" id="ARBA00022679"/>
    </source>
</evidence>
<protein>
    <submittedName>
        <fullName evidence="6">Putative methyltransferase YodH</fullName>
    </submittedName>
</protein>
<dbReference type="Gene3D" id="3.40.50.150">
    <property type="entry name" value="Vaccinia Virus protein VP39"/>
    <property type="match status" value="1"/>
</dbReference>
<dbReference type="InterPro" id="IPR013216">
    <property type="entry name" value="Methyltransf_11"/>
</dbReference>
<sequence>MPSPYLNLLAELGIDFAHPGGLPASLSMLSYLPSGETFSNKATSNGRATDRFMPRLLEIGCGTGAVTPYLVQKGYEVNCIERDARMVTRAKQRFSNLKLTIELLEADIETITFPDATFHVIWMESVMSFLSDRLLTRILDWLHPQGMVLNREMMRGDVPLPRTLEQELLVFYGLQKLYTPQEWQMRYSEAGFEEVVIFEELPLNAWLDPPQNEVHPAPGETNATHTLHTEPFSPVSPEEHLLTRPVRTLSTDMRDALVKHNRLTWAALPYLSTAVIRAYKQKQDL</sequence>
<evidence type="ECO:0000259" key="5">
    <source>
        <dbReference type="Pfam" id="PF08241"/>
    </source>
</evidence>
<dbReference type="GO" id="GO:0000234">
    <property type="term" value="F:phosphoethanolamine N-methyltransferase activity"/>
    <property type="evidence" value="ECO:0007669"/>
    <property type="project" value="UniProtKB-EC"/>
</dbReference>
<dbReference type="AlphaFoldDB" id="A0A2R6XYN8"/>
<evidence type="ECO:0000256" key="4">
    <source>
        <dbReference type="ARBA" id="ARBA00025707"/>
    </source>
</evidence>
<comment type="caution">
    <text evidence="6">The sequence shown here is derived from an EMBL/GenBank/DDBJ whole genome shotgun (WGS) entry which is preliminary data.</text>
</comment>
<evidence type="ECO:0000256" key="2">
    <source>
        <dbReference type="ARBA" id="ARBA00022603"/>
    </source>
</evidence>
<name>A0A2R6XYN8_9BACL</name>
<evidence type="ECO:0000313" key="7">
    <source>
        <dbReference type="Proteomes" id="UP000244338"/>
    </source>
</evidence>
<accession>A0A2R6XYN8</accession>
<dbReference type="Proteomes" id="UP000244338">
    <property type="component" value="Unassembled WGS sequence"/>
</dbReference>
<dbReference type="EMBL" id="PEBX01000103">
    <property type="protein sequence ID" value="PTQ55526.1"/>
    <property type="molecule type" value="Genomic_DNA"/>
</dbReference>
<evidence type="ECO:0000313" key="6">
    <source>
        <dbReference type="EMBL" id="PTQ55526.1"/>
    </source>
</evidence>
<proteinExistence type="predicted"/>
<keyword evidence="2 6" id="KW-0489">Methyltransferase</keyword>
<gene>
    <name evidence="6" type="ORF">BSOLF_1924</name>
</gene>
<dbReference type="PANTHER" id="PTHR44307:SF2">
    <property type="entry name" value="PHOSPHOETHANOLAMINE METHYLTRANSFERASE ISOFORM X1"/>
    <property type="match status" value="1"/>
</dbReference>
<dbReference type="SUPFAM" id="SSF53335">
    <property type="entry name" value="S-adenosyl-L-methionine-dependent methyltransferases"/>
    <property type="match status" value="1"/>
</dbReference>
<dbReference type="InterPro" id="IPR020596">
    <property type="entry name" value="rRNA_Ade_Mease_Trfase_CS"/>
</dbReference>
<dbReference type="Pfam" id="PF08241">
    <property type="entry name" value="Methyltransf_11"/>
    <property type="match status" value="1"/>
</dbReference>
<evidence type="ECO:0000256" key="1">
    <source>
        <dbReference type="ARBA" id="ARBA00005189"/>
    </source>
</evidence>
<dbReference type="InterPro" id="IPR029063">
    <property type="entry name" value="SAM-dependent_MTases_sf"/>
</dbReference>
<dbReference type="PROSITE" id="PS01131">
    <property type="entry name" value="RRNA_A_DIMETH"/>
    <property type="match status" value="1"/>
</dbReference>
<keyword evidence="3 6" id="KW-0808">Transferase</keyword>
<comment type="pathway">
    <text evidence="1">Lipid metabolism.</text>
</comment>
<organism evidence="6 7">
    <name type="scientific">Candidatus Carbonibacillus altaicus</name>
    <dbReference type="NCBI Taxonomy" id="2163959"/>
    <lineage>
        <taxon>Bacteria</taxon>
        <taxon>Bacillati</taxon>
        <taxon>Bacillota</taxon>
        <taxon>Bacilli</taxon>
        <taxon>Bacillales</taxon>
        <taxon>Candidatus Carbonibacillus</taxon>
    </lineage>
</organism>
<dbReference type="GO" id="GO:0000179">
    <property type="term" value="F:rRNA (adenine-N6,N6-)-dimethyltransferase activity"/>
    <property type="evidence" value="ECO:0007669"/>
    <property type="project" value="InterPro"/>
</dbReference>
<comment type="pathway">
    <text evidence="4">Phospholipid metabolism.</text>
</comment>
<feature type="domain" description="Methyltransferase type 11" evidence="5">
    <location>
        <begin position="57"/>
        <end position="148"/>
    </location>
</feature>